<dbReference type="Proteomes" id="UP000682739">
    <property type="component" value="Chromosome"/>
</dbReference>
<protein>
    <submittedName>
        <fullName evidence="2">TM2 domain-containing protein</fullName>
    </submittedName>
</protein>
<keyword evidence="1" id="KW-0472">Membrane</keyword>
<organism evidence="2 3">
    <name type="scientific">Psychrosphaera ytuae</name>
    <dbReference type="NCBI Taxonomy" id="2820710"/>
    <lineage>
        <taxon>Bacteria</taxon>
        <taxon>Pseudomonadati</taxon>
        <taxon>Pseudomonadota</taxon>
        <taxon>Gammaproteobacteria</taxon>
        <taxon>Alteromonadales</taxon>
        <taxon>Pseudoalteromonadaceae</taxon>
        <taxon>Psychrosphaera</taxon>
    </lineage>
</organism>
<gene>
    <name evidence="2" type="ORF">J1N51_11275</name>
</gene>
<reference evidence="2" key="1">
    <citation type="submission" date="2021-03" db="EMBL/GenBank/DDBJ databases">
        <title>Description of Psychrosphaera ytuae sp. nov. isolated from deep sea sediment of South China Sea.</title>
        <authorList>
            <person name="Zhang J."/>
            <person name="Xu X.-D."/>
        </authorList>
    </citation>
    <scope>NUCLEOTIDE SEQUENCE</scope>
    <source>
        <strain evidence="2">MTZ26</strain>
    </source>
</reference>
<dbReference type="KEGG" id="psym:J1N51_11275"/>
<sequence>MDELKQEEDAIRKEITALPDAKRKEYYRLEDKRIKDPDTYAVLNYFFLAGLHHFYLGNELKGILNAMAMLIGIILFGMFGWVLILIVLIIELPQLFRSQTIVQAHNNKVMRETLNEVKFGRSQ</sequence>
<keyword evidence="3" id="KW-1185">Reference proteome</keyword>
<name>A0A975DEW8_9GAMM</name>
<keyword evidence="1" id="KW-0812">Transmembrane</keyword>
<accession>A0A975DEW8</accession>
<dbReference type="AlphaFoldDB" id="A0A975DEW8"/>
<feature type="transmembrane region" description="Helical" evidence="1">
    <location>
        <begin position="62"/>
        <end position="90"/>
    </location>
</feature>
<proteinExistence type="predicted"/>
<evidence type="ECO:0000256" key="1">
    <source>
        <dbReference type="SAM" id="Phobius"/>
    </source>
</evidence>
<evidence type="ECO:0000313" key="3">
    <source>
        <dbReference type="Proteomes" id="UP000682739"/>
    </source>
</evidence>
<dbReference type="EMBL" id="CP072110">
    <property type="protein sequence ID" value="QTH65379.1"/>
    <property type="molecule type" value="Genomic_DNA"/>
</dbReference>
<feature type="transmembrane region" description="Helical" evidence="1">
    <location>
        <begin position="38"/>
        <end position="56"/>
    </location>
</feature>
<evidence type="ECO:0000313" key="2">
    <source>
        <dbReference type="EMBL" id="QTH65379.1"/>
    </source>
</evidence>
<keyword evidence="1" id="KW-1133">Transmembrane helix</keyword>